<keyword evidence="3" id="KW-1185">Reference proteome</keyword>
<gene>
    <name evidence="2" type="ORF">Voc01_066860</name>
</gene>
<dbReference type="EMBL" id="BOPH01000090">
    <property type="protein sequence ID" value="GIJ71769.1"/>
    <property type="molecule type" value="Genomic_DNA"/>
</dbReference>
<name>A0A8J4EEH4_9ACTN</name>
<reference evidence="2" key="1">
    <citation type="submission" date="2021-01" db="EMBL/GenBank/DDBJ databases">
        <title>Whole genome shotgun sequence of Virgisporangium ochraceum NBRC 16418.</title>
        <authorList>
            <person name="Komaki H."/>
            <person name="Tamura T."/>
        </authorList>
    </citation>
    <scope>NUCLEOTIDE SEQUENCE</scope>
    <source>
        <strain evidence="2">NBRC 16418</strain>
    </source>
</reference>
<accession>A0A8J4EEH4</accession>
<feature type="transmembrane region" description="Helical" evidence="1">
    <location>
        <begin position="39"/>
        <end position="57"/>
    </location>
</feature>
<feature type="transmembrane region" description="Helical" evidence="1">
    <location>
        <begin position="69"/>
        <end position="93"/>
    </location>
</feature>
<keyword evidence="1" id="KW-1133">Transmembrane helix</keyword>
<evidence type="ECO:0000256" key="1">
    <source>
        <dbReference type="SAM" id="Phobius"/>
    </source>
</evidence>
<keyword evidence="1" id="KW-0812">Transmembrane</keyword>
<keyword evidence="1" id="KW-0472">Membrane</keyword>
<organism evidence="2 3">
    <name type="scientific">Virgisporangium ochraceum</name>
    <dbReference type="NCBI Taxonomy" id="65505"/>
    <lineage>
        <taxon>Bacteria</taxon>
        <taxon>Bacillati</taxon>
        <taxon>Actinomycetota</taxon>
        <taxon>Actinomycetes</taxon>
        <taxon>Micromonosporales</taxon>
        <taxon>Micromonosporaceae</taxon>
        <taxon>Virgisporangium</taxon>
    </lineage>
</organism>
<sequence>MLAVDIVSCGGVYAAGLAVAGLVATGRGAEGLHAATARLGWLHLLLAAAVLVAYRLGAQLAGGRTLGRILLEGAAATGTVPLFAPAVVTTLVLGTLTGVTAPPVRAGPAPVPSTASPTTDGRTQAIGLDTLIAASSNSRTRLRTALADADRCVDAEAAADTLRQVTAERDGQLSRARELPVDAIPNGRTIRDHLVAALAHSVAADRAFTAWADNVASGRCGQDANYAEAGRASTAATAAKRSFCSAWNPVAVGFGLPTRTEDEV</sequence>
<proteinExistence type="predicted"/>
<protein>
    <submittedName>
        <fullName evidence="2">Uncharacterized protein</fullName>
    </submittedName>
</protein>
<dbReference type="Proteomes" id="UP000635606">
    <property type="component" value="Unassembled WGS sequence"/>
</dbReference>
<comment type="caution">
    <text evidence="2">The sequence shown here is derived from an EMBL/GenBank/DDBJ whole genome shotgun (WGS) entry which is preliminary data.</text>
</comment>
<dbReference type="AlphaFoldDB" id="A0A8J4EEH4"/>
<evidence type="ECO:0000313" key="3">
    <source>
        <dbReference type="Proteomes" id="UP000635606"/>
    </source>
</evidence>
<evidence type="ECO:0000313" key="2">
    <source>
        <dbReference type="EMBL" id="GIJ71769.1"/>
    </source>
</evidence>